<reference evidence="5 6" key="1">
    <citation type="submission" date="2019-01" db="EMBL/GenBank/DDBJ databases">
        <title>Nocardioides guangzhouensis sp. nov., an actinobacterium isolated from soil.</title>
        <authorList>
            <person name="Fu Y."/>
            <person name="Cai Y."/>
            <person name="Lin Z."/>
            <person name="Chen P."/>
        </authorList>
    </citation>
    <scope>NUCLEOTIDE SEQUENCE [LARGE SCALE GENOMIC DNA]</scope>
    <source>
        <strain evidence="5 6">NBRC 105384</strain>
    </source>
</reference>
<dbReference type="Pfam" id="PF02626">
    <property type="entry name" value="CT_A_B"/>
    <property type="match status" value="1"/>
</dbReference>
<name>A0A4Q5IVR5_9ACTN</name>
<dbReference type="GO" id="GO:0005524">
    <property type="term" value="F:ATP binding"/>
    <property type="evidence" value="ECO:0007669"/>
    <property type="project" value="UniProtKB-KW"/>
</dbReference>
<evidence type="ECO:0000313" key="5">
    <source>
        <dbReference type="EMBL" id="RYU10084.1"/>
    </source>
</evidence>
<accession>A0A4Q5IVR5</accession>
<protein>
    <submittedName>
        <fullName evidence="5">Biotin-dependent carboxyltransferase family protein</fullName>
    </submittedName>
</protein>
<dbReference type="EMBL" id="SDPU01000034">
    <property type="protein sequence ID" value="RYU10084.1"/>
    <property type="molecule type" value="Genomic_DNA"/>
</dbReference>
<sequence>MRATGPLCLVEDLGRYGSSGIGVGRSGAADRASLRAANRAVANAEEVAALEVTLGGLEVEVAGGQVLMCLTGAPCPVSVDGREVGPYAVFAAPEGSLVRVGPATSGLRGYLAVRGGIDVPEVLGSRSHDVMAGLGPEPLQPGHELRIGPAAPRFPVVDALPPPSYDGEVVLRAVRGPRDSWIADADLLVRAAWTASDKSNRVGMRLAGERLAPVDPDKQLPSEGAYRGAVQVPPSGEPVVFLADHPVTGGYPVVAVVVDEDVDRAAQVRPGQSLRFRWVEAP</sequence>
<dbReference type="InterPro" id="IPR052708">
    <property type="entry name" value="PxpC"/>
</dbReference>
<keyword evidence="6" id="KW-1185">Reference proteome</keyword>
<dbReference type="OrthoDB" id="9768696at2"/>
<dbReference type="InterPro" id="IPR003778">
    <property type="entry name" value="CT_A_B"/>
</dbReference>
<dbReference type="AlphaFoldDB" id="A0A4Q5IVR5"/>
<dbReference type="SMART" id="SM00797">
    <property type="entry name" value="AHS2"/>
    <property type="match status" value="1"/>
</dbReference>
<dbReference type="PANTHER" id="PTHR43309">
    <property type="entry name" value="5-OXOPROLINASE SUBUNIT C"/>
    <property type="match status" value="1"/>
</dbReference>
<dbReference type="PANTHER" id="PTHR43309:SF3">
    <property type="entry name" value="5-OXOPROLINASE SUBUNIT C"/>
    <property type="match status" value="1"/>
</dbReference>
<evidence type="ECO:0000313" key="6">
    <source>
        <dbReference type="Proteomes" id="UP000291189"/>
    </source>
</evidence>
<dbReference type="Proteomes" id="UP000291189">
    <property type="component" value="Unassembled WGS sequence"/>
</dbReference>
<keyword evidence="1" id="KW-0547">Nucleotide-binding</keyword>
<proteinExistence type="predicted"/>
<evidence type="ECO:0000256" key="3">
    <source>
        <dbReference type="ARBA" id="ARBA00022840"/>
    </source>
</evidence>
<feature type="domain" description="Carboxyltransferase" evidence="4">
    <location>
        <begin position="20"/>
        <end position="281"/>
    </location>
</feature>
<comment type="caution">
    <text evidence="5">The sequence shown here is derived from an EMBL/GenBank/DDBJ whole genome shotgun (WGS) entry which is preliminary data.</text>
</comment>
<gene>
    <name evidence="5" type="ORF">ETU37_19745</name>
</gene>
<keyword evidence="5" id="KW-0808">Transferase</keyword>
<dbReference type="NCBIfam" id="TIGR00724">
    <property type="entry name" value="urea_amlyse_rel"/>
    <property type="match status" value="1"/>
</dbReference>
<dbReference type="GO" id="GO:0016787">
    <property type="term" value="F:hydrolase activity"/>
    <property type="evidence" value="ECO:0007669"/>
    <property type="project" value="UniProtKB-KW"/>
</dbReference>
<dbReference type="SUPFAM" id="SSF50891">
    <property type="entry name" value="Cyclophilin-like"/>
    <property type="match status" value="1"/>
</dbReference>
<evidence type="ECO:0000256" key="2">
    <source>
        <dbReference type="ARBA" id="ARBA00022801"/>
    </source>
</evidence>
<dbReference type="Gene3D" id="2.40.100.10">
    <property type="entry name" value="Cyclophilin-like"/>
    <property type="match status" value="1"/>
</dbReference>
<evidence type="ECO:0000259" key="4">
    <source>
        <dbReference type="SMART" id="SM00797"/>
    </source>
</evidence>
<dbReference type="InterPro" id="IPR029000">
    <property type="entry name" value="Cyclophilin-like_dom_sf"/>
</dbReference>
<keyword evidence="3" id="KW-0067">ATP-binding</keyword>
<keyword evidence="2" id="KW-0378">Hydrolase</keyword>
<organism evidence="5 6">
    <name type="scientific">Nocardioides iriomotensis</name>
    <dbReference type="NCBI Taxonomy" id="715784"/>
    <lineage>
        <taxon>Bacteria</taxon>
        <taxon>Bacillati</taxon>
        <taxon>Actinomycetota</taxon>
        <taxon>Actinomycetes</taxon>
        <taxon>Propionibacteriales</taxon>
        <taxon>Nocardioidaceae</taxon>
        <taxon>Nocardioides</taxon>
    </lineage>
</organism>
<evidence type="ECO:0000256" key="1">
    <source>
        <dbReference type="ARBA" id="ARBA00022741"/>
    </source>
</evidence>
<dbReference type="GO" id="GO:0016740">
    <property type="term" value="F:transferase activity"/>
    <property type="evidence" value="ECO:0007669"/>
    <property type="project" value="UniProtKB-KW"/>
</dbReference>